<sequence>MSGRADRASKKQRRLSTDSEGTEEGYDWVALKGGPSKSGKAAEKSKNKQ</sequence>
<gene>
    <name evidence="2" type="ORF">LARI1_G006532</name>
</gene>
<dbReference type="EMBL" id="QGMF01000397">
    <property type="protein sequence ID" value="TVY16212.1"/>
    <property type="molecule type" value="Genomic_DNA"/>
</dbReference>
<dbReference type="AlphaFoldDB" id="A0A8T9BD94"/>
<keyword evidence="3" id="KW-1185">Reference proteome</keyword>
<reference evidence="2 3" key="1">
    <citation type="submission" date="2018-05" db="EMBL/GenBank/DDBJ databases">
        <title>Whole genome sequencing for identification of molecular markers to develop diagnostic detection tools for the regulated plant pathogen Lachnellula willkommii.</title>
        <authorList>
            <person name="Giroux E."/>
            <person name="Bilodeau G."/>
        </authorList>
    </citation>
    <scope>NUCLEOTIDE SEQUENCE [LARGE SCALE GENOMIC DNA]</scope>
    <source>
        <strain evidence="2 3">CBS 203.66</strain>
    </source>
</reference>
<proteinExistence type="predicted"/>
<evidence type="ECO:0000313" key="2">
    <source>
        <dbReference type="EMBL" id="TVY16212.1"/>
    </source>
</evidence>
<organism evidence="2 3">
    <name type="scientific">Lachnellula arida</name>
    <dbReference type="NCBI Taxonomy" id="1316785"/>
    <lineage>
        <taxon>Eukaryota</taxon>
        <taxon>Fungi</taxon>
        <taxon>Dikarya</taxon>
        <taxon>Ascomycota</taxon>
        <taxon>Pezizomycotina</taxon>
        <taxon>Leotiomycetes</taxon>
        <taxon>Helotiales</taxon>
        <taxon>Lachnaceae</taxon>
        <taxon>Lachnellula</taxon>
    </lineage>
</organism>
<comment type="caution">
    <text evidence="2">The sequence shown here is derived from an EMBL/GenBank/DDBJ whole genome shotgun (WGS) entry which is preliminary data.</text>
</comment>
<dbReference type="Proteomes" id="UP000469559">
    <property type="component" value="Unassembled WGS sequence"/>
</dbReference>
<evidence type="ECO:0000313" key="3">
    <source>
        <dbReference type="Proteomes" id="UP000469559"/>
    </source>
</evidence>
<feature type="compositionally biased region" description="Basic and acidic residues" evidence="1">
    <location>
        <begin position="40"/>
        <end position="49"/>
    </location>
</feature>
<protein>
    <submittedName>
        <fullName evidence="2">Uncharacterized protein</fullName>
    </submittedName>
</protein>
<accession>A0A8T9BD94</accession>
<feature type="region of interest" description="Disordered" evidence="1">
    <location>
        <begin position="1"/>
        <end position="49"/>
    </location>
</feature>
<dbReference type="OrthoDB" id="2021186at2759"/>
<name>A0A8T9BD94_9HELO</name>
<evidence type="ECO:0000256" key="1">
    <source>
        <dbReference type="SAM" id="MobiDB-lite"/>
    </source>
</evidence>